<dbReference type="AlphaFoldDB" id="A0A8X6Q143"/>
<feature type="compositionally biased region" description="Polar residues" evidence="1">
    <location>
        <begin position="502"/>
        <end position="535"/>
    </location>
</feature>
<feature type="region of interest" description="Disordered" evidence="1">
    <location>
        <begin position="403"/>
        <end position="840"/>
    </location>
</feature>
<keyword evidence="4" id="KW-1185">Reference proteome</keyword>
<feature type="compositionally biased region" description="Polar residues" evidence="1">
    <location>
        <begin position="405"/>
        <end position="451"/>
    </location>
</feature>
<evidence type="ECO:0000313" key="4">
    <source>
        <dbReference type="Proteomes" id="UP000887013"/>
    </source>
</evidence>
<evidence type="ECO:0008006" key="5">
    <source>
        <dbReference type="Google" id="ProtNLM"/>
    </source>
</evidence>
<keyword evidence="2" id="KW-0732">Signal</keyword>
<dbReference type="Proteomes" id="UP000887013">
    <property type="component" value="Unassembled WGS sequence"/>
</dbReference>
<evidence type="ECO:0000256" key="2">
    <source>
        <dbReference type="SAM" id="SignalP"/>
    </source>
</evidence>
<feature type="region of interest" description="Disordered" evidence="1">
    <location>
        <begin position="271"/>
        <end position="295"/>
    </location>
</feature>
<feature type="compositionally biased region" description="Basic and acidic residues" evidence="1">
    <location>
        <begin position="536"/>
        <end position="545"/>
    </location>
</feature>
<feature type="compositionally biased region" description="Polar residues" evidence="1">
    <location>
        <begin position="681"/>
        <end position="711"/>
    </location>
</feature>
<accession>A0A8X6Q143</accession>
<protein>
    <recommendedName>
        <fullName evidence="5">Chitin-binding type-2 domain-containing protein</fullName>
    </recommendedName>
</protein>
<reference evidence="3" key="1">
    <citation type="submission" date="2020-08" db="EMBL/GenBank/DDBJ databases">
        <title>Multicomponent nature underlies the extraordinary mechanical properties of spider dragline silk.</title>
        <authorList>
            <person name="Kono N."/>
            <person name="Nakamura H."/>
            <person name="Mori M."/>
            <person name="Yoshida Y."/>
            <person name="Ohtoshi R."/>
            <person name="Malay A.D."/>
            <person name="Moran D.A.P."/>
            <person name="Tomita M."/>
            <person name="Numata K."/>
            <person name="Arakawa K."/>
        </authorList>
    </citation>
    <scope>NUCLEOTIDE SEQUENCE</scope>
</reference>
<comment type="caution">
    <text evidence="3">The sequence shown here is derived from an EMBL/GenBank/DDBJ whole genome shotgun (WGS) entry which is preliminary data.</text>
</comment>
<feature type="compositionally biased region" description="Basic and acidic residues" evidence="1">
    <location>
        <begin position="798"/>
        <end position="840"/>
    </location>
</feature>
<evidence type="ECO:0000313" key="3">
    <source>
        <dbReference type="EMBL" id="GFT90990.1"/>
    </source>
</evidence>
<proteinExistence type="predicted"/>
<organism evidence="3 4">
    <name type="scientific">Nephila pilipes</name>
    <name type="common">Giant wood spider</name>
    <name type="synonym">Nephila maculata</name>
    <dbReference type="NCBI Taxonomy" id="299642"/>
    <lineage>
        <taxon>Eukaryota</taxon>
        <taxon>Metazoa</taxon>
        <taxon>Ecdysozoa</taxon>
        <taxon>Arthropoda</taxon>
        <taxon>Chelicerata</taxon>
        <taxon>Arachnida</taxon>
        <taxon>Araneae</taxon>
        <taxon>Araneomorphae</taxon>
        <taxon>Entelegynae</taxon>
        <taxon>Araneoidea</taxon>
        <taxon>Nephilidae</taxon>
        <taxon>Nephila</taxon>
    </lineage>
</organism>
<feature type="compositionally biased region" description="Polar residues" evidence="1">
    <location>
        <begin position="613"/>
        <end position="629"/>
    </location>
</feature>
<feature type="compositionally biased region" description="Polar residues" evidence="1">
    <location>
        <begin position="662"/>
        <end position="671"/>
    </location>
</feature>
<feature type="region of interest" description="Disordered" evidence="1">
    <location>
        <begin position="145"/>
        <end position="169"/>
    </location>
</feature>
<feature type="region of interest" description="Disordered" evidence="1">
    <location>
        <begin position="352"/>
        <end position="375"/>
    </location>
</feature>
<feature type="compositionally biased region" description="Low complexity" evidence="1">
    <location>
        <begin position="200"/>
        <end position="220"/>
    </location>
</feature>
<feature type="non-terminal residue" evidence="3">
    <location>
        <position position="1"/>
    </location>
</feature>
<evidence type="ECO:0000256" key="1">
    <source>
        <dbReference type="SAM" id="MobiDB-lite"/>
    </source>
</evidence>
<dbReference type="EMBL" id="BMAW01074179">
    <property type="protein sequence ID" value="GFT90990.1"/>
    <property type="molecule type" value="Genomic_DNA"/>
</dbReference>
<feature type="compositionally biased region" description="Polar residues" evidence="1">
    <location>
        <begin position="148"/>
        <end position="158"/>
    </location>
</feature>
<feature type="compositionally biased region" description="Polar residues" evidence="1">
    <location>
        <begin position="577"/>
        <end position="594"/>
    </location>
</feature>
<feature type="compositionally biased region" description="Basic residues" evidence="1">
    <location>
        <begin position="352"/>
        <end position="361"/>
    </location>
</feature>
<feature type="region of interest" description="Disordered" evidence="1">
    <location>
        <begin position="194"/>
        <end position="224"/>
    </location>
</feature>
<gene>
    <name evidence="3" type="primary">AVEN_62351_1</name>
    <name evidence="3" type="ORF">NPIL_15511</name>
</gene>
<dbReference type="OrthoDB" id="10065127at2759"/>
<sequence length="840" mass="94283">MLKLVVFSAICLGLQCFGSVDAIEKSHVLKGEYSSSSSSRADASSEPQFHCHKRASGYYADPRFQCEVFHYCHTDGTRVTIPCGKDNQKHRICFLKDIAAKACDGSELFLPLPEDLFFKPSKDTTASAFNGATEFKLPEVLPEPAFSSEISPSTTPLSSEDEKKDGSRSLLSAGDVSSIYEVFNSFLKEIETRQDIDAGSNSSPRPRPSTFSRRSRLPSSLEQKDALVDVSPSIERRIDVDSPFLVEVYNDDKPSDDNDYSSYRRKSKKLFFTSDKKTPAKHPRRKRTVPEQQSGHRPYAIVYAKVPDTTMADSLNGFSNVQSPRQESISLPFAPALVPENVPVIPITIETRRKKKSKKKNPAPSAEISQQGQQQVSEQQNVYYYTPDQISNVQQLRPDGRAVANPQQQVRGNSEAQSSPQSGRLQPVNQPEAQNTGRPAPYSPQNASPLQLPNFPFQTRPLVNNEPRQPSYFFGPQEPFGSPFGPLDQFQSRPPFIGAQRPESQQGFRPANQGQPPRNRQPSDHPSGSQVSSDPNGERVRDERPSNTPSQQGYPGFQNPFFDGFSGFGSAPFNGPFTPQNPSSFSLIPPQQFSQQLPGLRGPQQPPERYNEQTRPQYSVQEIPQSPQGQVRPENIRQGISVPIQPSVQELSLYGQDRTRQPNRNVQSVSSPERPPRMNVRPTSQNSPSQIPGNQESLQLQPQRRPSSNANPAERGRPEQFSPYDPRLYQPAYSPENVNVRPERPSIVPTGNGVPNERQSLSRPTTVLVEDYRPRGRPRPQTIQEDPRDTMYIQRQPAPERNRDERQRQPERERGSSRQPERERGSSRQPEHERGSSRQP</sequence>
<feature type="chain" id="PRO_5036456289" description="Chitin-binding type-2 domain-containing protein" evidence="2">
    <location>
        <begin position="23"/>
        <end position="840"/>
    </location>
</feature>
<name>A0A8X6Q143_NEPPI</name>
<feature type="signal peptide" evidence="2">
    <location>
        <begin position="1"/>
        <end position="22"/>
    </location>
</feature>